<dbReference type="AlphaFoldDB" id="A0AA38F9D3"/>
<feature type="compositionally biased region" description="Basic and acidic residues" evidence="1">
    <location>
        <begin position="138"/>
        <end position="149"/>
    </location>
</feature>
<dbReference type="Pfam" id="PF08284">
    <property type="entry name" value="RVP_2"/>
    <property type="match status" value="1"/>
</dbReference>
<gene>
    <name evidence="3" type="ORF">KI387_041945</name>
</gene>
<dbReference type="PANTHER" id="PTHR15503">
    <property type="entry name" value="LDOC1 RELATED"/>
    <property type="match status" value="1"/>
</dbReference>
<feature type="non-terminal residue" evidence="3">
    <location>
        <position position="418"/>
    </location>
</feature>
<accession>A0AA38F9D3</accession>
<dbReference type="OMA" id="MLRMIRP"/>
<feature type="domain" description="Ty3 transposon capsid-like protein" evidence="2">
    <location>
        <begin position="2"/>
        <end position="140"/>
    </location>
</feature>
<dbReference type="CDD" id="cd00303">
    <property type="entry name" value="retropepsin_like"/>
    <property type="match status" value="1"/>
</dbReference>
<feature type="compositionally biased region" description="Basic and acidic residues" evidence="1">
    <location>
        <begin position="158"/>
        <end position="167"/>
    </location>
</feature>
<evidence type="ECO:0000256" key="1">
    <source>
        <dbReference type="SAM" id="MobiDB-lite"/>
    </source>
</evidence>
<dbReference type="InterPro" id="IPR045358">
    <property type="entry name" value="Ty3_capsid"/>
</dbReference>
<keyword evidence="4" id="KW-1185">Reference proteome</keyword>
<protein>
    <recommendedName>
        <fullName evidence="2">Ty3 transposon capsid-like protein domain-containing protein</fullName>
    </recommendedName>
</protein>
<dbReference type="EMBL" id="JAHRHJ020002130">
    <property type="protein sequence ID" value="KAH9292872.1"/>
    <property type="molecule type" value="Genomic_DNA"/>
</dbReference>
<feature type="region of interest" description="Disordered" evidence="1">
    <location>
        <begin position="122"/>
        <end position="167"/>
    </location>
</feature>
<reference evidence="3 4" key="1">
    <citation type="journal article" date="2021" name="Nat. Plants">
        <title>The Taxus genome provides insights into paclitaxel biosynthesis.</title>
        <authorList>
            <person name="Xiong X."/>
            <person name="Gou J."/>
            <person name="Liao Q."/>
            <person name="Li Y."/>
            <person name="Zhou Q."/>
            <person name="Bi G."/>
            <person name="Li C."/>
            <person name="Du R."/>
            <person name="Wang X."/>
            <person name="Sun T."/>
            <person name="Guo L."/>
            <person name="Liang H."/>
            <person name="Lu P."/>
            <person name="Wu Y."/>
            <person name="Zhang Z."/>
            <person name="Ro D.K."/>
            <person name="Shang Y."/>
            <person name="Huang S."/>
            <person name="Yan J."/>
        </authorList>
    </citation>
    <scope>NUCLEOTIDE SEQUENCE [LARGE SCALE GENOMIC DNA]</scope>
    <source>
        <strain evidence="3">Ta-2019</strain>
    </source>
</reference>
<name>A0AA38F9D3_TAXCH</name>
<dbReference type="Gene3D" id="2.40.70.10">
    <property type="entry name" value="Acid Proteases"/>
    <property type="match status" value="1"/>
</dbReference>
<dbReference type="Pfam" id="PF19259">
    <property type="entry name" value="Ty3_capsid"/>
    <property type="match status" value="1"/>
</dbReference>
<dbReference type="SUPFAM" id="SSF50630">
    <property type="entry name" value="Acid proteases"/>
    <property type="match status" value="1"/>
</dbReference>
<feature type="region of interest" description="Disordered" evidence="1">
    <location>
        <begin position="203"/>
        <end position="223"/>
    </location>
</feature>
<dbReference type="InterPro" id="IPR032567">
    <property type="entry name" value="RTL1-rel"/>
</dbReference>
<proteinExistence type="predicted"/>
<evidence type="ECO:0000313" key="3">
    <source>
        <dbReference type="EMBL" id="KAH9292872.1"/>
    </source>
</evidence>
<dbReference type="InterPro" id="IPR021109">
    <property type="entry name" value="Peptidase_aspartic_dom_sf"/>
</dbReference>
<organism evidence="3 4">
    <name type="scientific">Taxus chinensis</name>
    <name type="common">Chinese yew</name>
    <name type="synonym">Taxus wallichiana var. chinensis</name>
    <dbReference type="NCBI Taxonomy" id="29808"/>
    <lineage>
        <taxon>Eukaryota</taxon>
        <taxon>Viridiplantae</taxon>
        <taxon>Streptophyta</taxon>
        <taxon>Embryophyta</taxon>
        <taxon>Tracheophyta</taxon>
        <taxon>Spermatophyta</taxon>
        <taxon>Pinopsida</taxon>
        <taxon>Pinidae</taxon>
        <taxon>Conifers II</taxon>
        <taxon>Cupressales</taxon>
        <taxon>Taxaceae</taxon>
        <taxon>Taxus</taxon>
    </lineage>
</organism>
<evidence type="ECO:0000259" key="2">
    <source>
        <dbReference type="Pfam" id="PF19259"/>
    </source>
</evidence>
<evidence type="ECO:0000313" key="4">
    <source>
        <dbReference type="Proteomes" id="UP000824469"/>
    </source>
</evidence>
<dbReference type="PANTHER" id="PTHR15503:SF22">
    <property type="entry name" value="TRANSPOSON TY3-I GAG POLYPROTEIN"/>
    <property type="match status" value="1"/>
</dbReference>
<sequence>MQEQEAIQFSTLHLEGVAYNWWHHGLVTQNHDLIQSYREFSERLIVRFDRKDVELYYRDLAQLRQSGHVDAYINEFQRIAVMVPEMPEKRVVMLFIEGLHDRLRGFVKALKPRNLHEAIQTAMDLDTTPPFQPQKKNVKNEKSEQHESEQPTSSKVESTPKMDQETRNELRRKKFCFHCKDHWEPGHNFLGKGKIHLIEVVSDVEDDTDSENEKGQPTPNIESEDKITYLSRAPRYNPSMFEGTMFECEIMALLDSGSTHNFMDEGLVNRRGLHYDHFEGFDVTIAGGLTIPCKKRVNKVNILFGEYTLCDDFYVIDLKDNNVVLGMQWLHSLGRVTQDLQAMELSFQHEGKQVTMKALKYMSPHQMTTMSMIVVDKESPNEDIYEDFSLHFSMGQQVHDEEYGEFGAYMRRIVALFT</sequence>
<dbReference type="Proteomes" id="UP000824469">
    <property type="component" value="Unassembled WGS sequence"/>
</dbReference>
<comment type="caution">
    <text evidence="3">The sequence shown here is derived from an EMBL/GenBank/DDBJ whole genome shotgun (WGS) entry which is preliminary data.</text>
</comment>